<protein>
    <submittedName>
        <fullName evidence="2">Uncharacterized protein</fullName>
    </submittedName>
</protein>
<dbReference type="Proteomes" id="UP000642180">
    <property type="component" value="Unassembled WGS sequence"/>
</dbReference>
<name>A0A8J3AW68_9BURK</name>
<evidence type="ECO:0000313" key="3">
    <source>
        <dbReference type="Proteomes" id="UP000642180"/>
    </source>
</evidence>
<feature type="compositionally biased region" description="Polar residues" evidence="1">
    <location>
        <begin position="76"/>
        <end position="86"/>
    </location>
</feature>
<feature type="compositionally biased region" description="Polar residues" evidence="1">
    <location>
        <begin position="22"/>
        <end position="65"/>
    </location>
</feature>
<comment type="caution">
    <text evidence="2">The sequence shown here is derived from an EMBL/GenBank/DDBJ whole genome shotgun (WGS) entry which is preliminary data.</text>
</comment>
<reference evidence="3" key="1">
    <citation type="journal article" date="2019" name="Int. J. Syst. Evol. Microbiol.">
        <title>The Global Catalogue of Microorganisms (GCM) 10K type strain sequencing project: providing services to taxonomists for standard genome sequencing and annotation.</title>
        <authorList>
            <consortium name="The Broad Institute Genomics Platform"/>
            <consortium name="The Broad Institute Genome Sequencing Center for Infectious Disease"/>
            <person name="Wu L."/>
            <person name="Ma J."/>
        </authorList>
    </citation>
    <scope>NUCLEOTIDE SEQUENCE [LARGE SCALE GENOMIC DNA]</scope>
    <source>
        <strain evidence="3">CCM 2767</strain>
    </source>
</reference>
<accession>A0A8J3AW68</accession>
<organism evidence="2 3">
    <name type="scientific">Oxalicibacterium faecigallinarum</name>
    <dbReference type="NCBI Taxonomy" id="573741"/>
    <lineage>
        <taxon>Bacteria</taxon>
        <taxon>Pseudomonadati</taxon>
        <taxon>Pseudomonadota</taxon>
        <taxon>Betaproteobacteria</taxon>
        <taxon>Burkholderiales</taxon>
        <taxon>Oxalobacteraceae</taxon>
        <taxon>Oxalicibacterium</taxon>
    </lineage>
</organism>
<dbReference type="AlphaFoldDB" id="A0A8J3AW68"/>
<evidence type="ECO:0000313" key="2">
    <source>
        <dbReference type="EMBL" id="GGI20492.1"/>
    </source>
</evidence>
<proteinExistence type="predicted"/>
<sequence>MFEISLIMISRYISLRHITLTGENMTTKKTNTPSPTQSPSKPHQPSRTTTIDTNRSRQINSNNKGGLSFSVKPAQPITTGSGKTKK</sequence>
<keyword evidence="3" id="KW-1185">Reference proteome</keyword>
<dbReference type="EMBL" id="BMDI01000002">
    <property type="protein sequence ID" value="GGI20492.1"/>
    <property type="molecule type" value="Genomic_DNA"/>
</dbReference>
<evidence type="ECO:0000256" key="1">
    <source>
        <dbReference type="SAM" id="MobiDB-lite"/>
    </source>
</evidence>
<gene>
    <name evidence="2" type="ORF">GCM10008066_24300</name>
</gene>
<feature type="region of interest" description="Disordered" evidence="1">
    <location>
        <begin position="22"/>
        <end position="86"/>
    </location>
</feature>